<dbReference type="STRING" id="1503054.WT74_23140"/>
<evidence type="ECO:0000256" key="3">
    <source>
        <dbReference type="ARBA" id="ARBA00022553"/>
    </source>
</evidence>
<dbReference type="SMART" id="SM00448">
    <property type="entry name" value="REC"/>
    <property type="match status" value="1"/>
</dbReference>
<dbReference type="InterPro" id="IPR003661">
    <property type="entry name" value="HisK_dim/P_dom"/>
</dbReference>
<name>A0A119KQX3_9BURK</name>
<feature type="modified residue" description="4-aspartylphosphate" evidence="4">
    <location>
        <position position="68"/>
    </location>
</feature>
<evidence type="ECO:0000256" key="1">
    <source>
        <dbReference type="ARBA" id="ARBA00000085"/>
    </source>
</evidence>
<dbReference type="PROSITE" id="PS50109">
    <property type="entry name" value="HIS_KIN"/>
    <property type="match status" value="1"/>
</dbReference>
<dbReference type="SUPFAM" id="SSF52172">
    <property type="entry name" value="CheY-like"/>
    <property type="match status" value="1"/>
</dbReference>
<dbReference type="InterPro" id="IPR003594">
    <property type="entry name" value="HATPase_dom"/>
</dbReference>
<dbReference type="GO" id="GO:0000155">
    <property type="term" value="F:phosphorelay sensor kinase activity"/>
    <property type="evidence" value="ECO:0007669"/>
    <property type="project" value="InterPro"/>
</dbReference>
<feature type="domain" description="Histidine kinase" evidence="5">
    <location>
        <begin position="150"/>
        <end position="361"/>
    </location>
</feature>
<keyword evidence="3 4" id="KW-0597">Phosphoprotein</keyword>
<reference evidence="7 8" key="1">
    <citation type="submission" date="2015-11" db="EMBL/GenBank/DDBJ databases">
        <title>Expanding the genomic diversity of Burkholderia species for the development of highly accurate diagnostics.</title>
        <authorList>
            <person name="Sahl J."/>
            <person name="Keim P."/>
            <person name="Wagner D."/>
        </authorList>
    </citation>
    <scope>NUCLEOTIDE SEQUENCE [LARGE SCALE GENOMIC DNA]</scope>
    <source>
        <strain evidence="7 8">MSMB1960WGS</strain>
    </source>
</reference>
<proteinExistence type="predicted"/>
<dbReference type="EMBL" id="LPHB01000056">
    <property type="protein sequence ID" value="KWA58604.1"/>
    <property type="molecule type" value="Genomic_DNA"/>
</dbReference>
<evidence type="ECO:0000259" key="6">
    <source>
        <dbReference type="PROSITE" id="PS50110"/>
    </source>
</evidence>
<dbReference type="SUPFAM" id="SSF55874">
    <property type="entry name" value="ATPase domain of HSP90 chaperone/DNA topoisomerase II/histidine kinase"/>
    <property type="match status" value="1"/>
</dbReference>
<dbReference type="InterPro" id="IPR036890">
    <property type="entry name" value="HATPase_C_sf"/>
</dbReference>
<dbReference type="PROSITE" id="PS50110">
    <property type="entry name" value="RESPONSE_REGULATORY"/>
    <property type="match status" value="1"/>
</dbReference>
<dbReference type="Gene3D" id="3.30.565.10">
    <property type="entry name" value="Histidine kinase-like ATPase, C-terminal domain"/>
    <property type="match status" value="1"/>
</dbReference>
<dbReference type="InterPro" id="IPR005467">
    <property type="entry name" value="His_kinase_dom"/>
</dbReference>
<dbReference type="Proteomes" id="UP000068603">
    <property type="component" value="Unassembled WGS sequence"/>
</dbReference>
<dbReference type="InterPro" id="IPR011006">
    <property type="entry name" value="CheY-like_superfamily"/>
</dbReference>
<dbReference type="SMART" id="SM00387">
    <property type="entry name" value="HATPase_c"/>
    <property type="match status" value="1"/>
</dbReference>
<dbReference type="Gene3D" id="3.40.50.2300">
    <property type="match status" value="1"/>
</dbReference>
<gene>
    <name evidence="7" type="ORF">WT44_20745</name>
</gene>
<dbReference type="AlphaFoldDB" id="A0A119KQX3"/>
<feature type="domain" description="Response regulatory" evidence="6">
    <location>
        <begin position="18"/>
        <end position="135"/>
    </location>
</feature>
<evidence type="ECO:0000259" key="5">
    <source>
        <dbReference type="PROSITE" id="PS50109"/>
    </source>
</evidence>
<sequence length="366" mass="39911">MKESIDENTPDCFESGLSVLLVDDQAFVGEVIRRALRSEHDIDLHVCTDAQQAMAVARDVKPTVILQDLVMPDIDGLDLVRAWRADAATARVPIIVLSAKEEPVVKREAFVAGANDYLVKLPDAMELTARIRYHSNSYLMSRQRDEALDFLSHDMRSPQTSILALLDVYRAEHGDMPPIMARIAGHARRALALADGFIHLTRAQSERRAHEVVSLNEIVLDAVDQLWEKAAGFGSRVVAQVPPAECVTMGDRMMLTRAVANLIDNALKYGPAGADVHCTLAGEDGAWLIGVEDAGGGIAQTQRATATESFVRLEPAHGAARGGFGLGLAFVRATAARHRGQILMRDTERGFMVALRLPAQPAQPER</sequence>
<dbReference type="SUPFAM" id="SSF47384">
    <property type="entry name" value="Homodimeric domain of signal transducing histidine kinase"/>
    <property type="match status" value="1"/>
</dbReference>
<dbReference type="InterPro" id="IPR036097">
    <property type="entry name" value="HisK_dim/P_sf"/>
</dbReference>
<dbReference type="EC" id="2.7.13.3" evidence="2"/>
<dbReference type="Pfam" id="PF00072">
    <property type="entry name" value="Response_reg"/>
    <property type="match status" value="1"/>
</dbReference>
<dbReference type="RefSeq" id="WP_059963111.1">
    <property type="nucleotide sequence ID" value="NZ_LOZP01000066.1"/>
</dbReference>
<evidence type="ECO:0000313" key="8">
    <source>
        <dbReference type="Proteomes" id="UP000068603"/>
    </source>
</evidence>
<keyword evidence="7" id="KW-0808">Transferase</keyword>
<keyword evidence="7" id="KW-0418">Kinase</keyword>
<comment type="catalytic activity">
    <reaction evidence="1">
        <text>ATP + protein L-histidine = ADP + protein N-phospho-L-histidine.</text>
        <dbReference type="EC" id="2.7.13.3"/>
    </reaction>
</comment>
<evidence type="ECO:0000256" key="4">
    <source>
        <dbReference type="PROSITE-ProRule" id="PRU00169"/>
    </source>
</evidence>
<dbReference type="PANTHER" id="PTHR43547:SF2">
    <property type="entry name" value="HYBRID SIGNAL TRANSDUCTION HISTIDINE KINASE C"/>
    <property type="match status" value="1"/>
</dbReference>
<evidence type="ECO:0000256" key="2">
    <source>
        <dbReference type="ARBA" id="ARBA00012438"/>
    </source>
</evidence>
<protein>
    <recommendedName>
        <fullName evidence="2">histidine kinase</fullName>
        <ecNumber evidence="2">2.7.13.3</ecNumber>
    </recommendedName>
</protein>
<dbReference type="CDD" id="cd00082">
    <property type="entry name" value="HisKA"/>
    <property type="match status" value="1"/>
</dbReference>
<dbReference type="PANTHER" id="PTHR43547">
    <property type="entry name" value="TWO-COMPONENT HISTIDINE KINASE"/>
    <property type="match status" value="1"/>
</dbReference>
<comment type="caution">
    <text evidence="7">The sequence shown here is derived from an EMBL/GenBank/DDBJ whole genome shotgun (WGS) entry which is preliminary data.</text>
</comment>
<dbReference type="InterPro" id="IPR001789">
    <property type="entry name" value="Sig_transdc_resp-reg_receiver"/>
</dbReference>
<organism evidence="7">
    <name type="scientific">Burkholderia stagnalis</name>
    <dbReference type="NCBI Taxonomy" id="1503054"/>
    <lineage>
        <taxon>Bacteria</taxon>
        <taxon>Pseudomonadati</taxon>
        <taxon>Pseudomonadota</taxon>
        <taxon>Betaproteobacteria</taxon>
        <taxon>Burkholderiales</taxon>
        <taxon>Burkholderiaceae</taxon>
        <taxon>Burkholderia</taxon>
        <taxon>Burkholderia cepacia complex</taxon>
    </lineage>
</organism>
<evidence type="ECO:0000313" key="7">
    <source>
        <dbReference type="EMBL" id="KWA58604.1"/>
    </source>
</evidence>
<accession>A0A119KQX3</accession>
<dbReference type="Pfam" id="PF02518">
    <property type="entry name" value="HATPase_c"/>
    <property type="match status" value="1"/>
</dbReference>